<dbReference type="Pfam" id="PF00926">
    <property type="entry name" value="DHBP_synthase"/>
    <property type="match status" value="1"/>
</dbReference>
<dbReference type="EMBL" id="ML975154">
    <property type="protein sequence ID" value="KAF1813570.1"/>
    <property type="molecule type" value="Genomic_DNA"/>
</dbReference>
<organism evidence="14">
    <name type="scientific">Eremomyces bilateralis CBS 781.70</name>
    <dbReference type="NCBI Taxonomy" id="1392243"/>
    <lineage>
        <taxon>Eukaryota</taxon>
        <taxon>Fungi</taxon>
        <taxon>Dikarya</taxon>
        <taxon>Ascomycota</taxon>
        <taxon>Pezizomycotina</taxon>
        <taxon>Dothideomycetes</taxon>
        <taxon>Dothideomycetes incertae sedis</taxon>
        <taxon>Eremomycetales</taxon>
        <taxon>Eremomycetaceae</taxon>
        <taxon>Eremomyces</taxon>
    </lineage>
</organism>
<keyword evidence="7 12" id="KW-0460">Magnesium</keyword>
<protein>
    <recommendedName>
        <fullName evidence="4 12">3,4-dihydroxy-2-butanone 4-phosphate synthase</fullName>
        <shortName evidence="12">DHBP synthase</shortName>
        <ecNumber evidence="3 12">4.1.99.12</ecNumber>
    </recommendedName>
</protein>
<feature type="compositionally biased region" description="Polar residues" evidence="13">
    <location>
        <begin position="1"/>
        <end position="16"/>
    </location>
</feature>
<dbReference type="RefSeq" id="XP_033535201.1">
    <property type="nucleotide sequence ID" value="XM_033682482.1"/>
</dbReference>
<comment type="function">
    <text evidence="12">Catalyzes the conversion of D-ribulose 5-phosphate to formate and 3,4-dihydroxy-2-butanone 4-phosphate.</text>
</comment>
<dbReference type="InterPro" id="IPR000422">
    <property type="entry name" value="DHBP_synthase_RibB"/>
</dbReference>
<evidence type="ECO:0000256" key="11">
    <source>
        <dbReference type="ARBA" id="ARBA00060730"/>
    </source>
</evidence>
<reference evidence="16" key="3">
    <citation type="submission" date="2025-04" db="UniProtKB">
        <authorList>
            <consortium name="RefSeq"/>
        </authorList>
    </citation>
    <scope>IDENTIFICATION</scope>
    <source>
        <strain evidence="16">CBS 781.70</strain>
    </source>
</reference>
<keyword evidence="5 12" id="KW-0686">Riboflavin biosynthesis</keyword>
<sequence length="254" mass="27248">MTGVQTPHVNGANGVNGTVPERTVAPGVQFDNIDDTIEAFARGEFILVLDSASRENEGDLIIAASDLTPAKCAFMIRHTSGYLCAPLTPARCLALDLPAMIPLANSTDPHRTAYTITVDAADGTTTGISAADRARTSNLLADPNAVPTSFRRPGHVVPLCAREGLIRERQGHTEAAVEFCRLAGKHMAAVIGEMVTDGEADKDGRPEYVGVDMMRRDGCLEFGRKWGIRVCTIEDLVEYVEAKEGKIVGNKKRG</sequence>
<dbReference type="PANTHER" id="PTHR21327">
    <property type="entry name" value="GTP CYCLOHYDROLASE II-RELATED"/>
    <property type="match status" value="1"/>
</dbReference>
<evidence type="ECO:0000256" key="9">
    <source>
        <dbReference type="ARBA" id="ARBA00023211"/>
    </source>
</evidence>
<keyword evidence="10 12" id="KW-0456">Lyase</keyword>
<keyword evidence="8" id="KW-0318">Glutathionylation</keyword>
<dbReference type="GO" id="GO:0046872">
    <property type="term" value="F:metal ion binding"/>
    <property type="evidence" value="ECO:0007669"/>
    <property type="project" value="UniProtKB-KW"/>
</dbReference>
<dbReference type="Gene3D" id="3.90.870.10">
    <property type="entry name" value="DHBP synthase"/>
    <property type="match status" value="1"/>
</dbReference>
<reference evidence="14 16" key="1">
    <citation type="submission" date="2020-01" db="EMBL/GenBank/DDBJ databases">
        <authorList>
            <consortium name="DOE Joint Genome Institute"/>
            <person name="Haridas S."/>
            <person name="Albert R."/>
            <person name="Binder M."/>
            <person name="Bloem J."/>
            <person name="Labutti K."/>
            <person name="Salamov A."/>
            <person name="Andreopoulos B."/>
            <person name="Baker S.E."/>
            <person name="Barry K."/>
            <person name="Bills G."/>
            <person name="Bluhm B.H."/>
            <person name="Cannon C."/>
            <person name="Castanera R."/>
            <person name="Culley D.E."/>
            <person name="Daum C."/>
            <person name="Ezra D."/>
            <person name="Gonzalez J.B."/>
            <person name="Henrissat B."/>
            <person name="Kuo A."/>
            <person name="Liang C."/>
            <person name="Lipzen A."/>
            <person name="Lutzoni F."/>
            <person name="Magnuson J."/>
            <person name="Mondo S."/>
            <person name="Nolan M."/>
            <person name="Ohm R."/>
            <person name="Pangilinan J."/>
            <person name="Park H.-J."/>
            <person name="Ramirez L."/>
            <person name="Alfaro M."/>
            <person name="Sun H."/>
            <person name="Tritt A."/>
            <person name="Yoshinaga Y."/>
            <person name="Zwiers L.-H."/>
            <person name="Turgeon B.G."/>
            <person name="Goodwin S.B."/>
            <person name="Spatafora J.W."/>
            <person name="Crous P.W."/>
            <person name="Grigoriev I.V."/>
        </authorList>
    </citation>
    <scope>NUCLEOTIDE SEQUENCE</scope>
    <source>
        <strain evidence="14 16">CBS 781.70</strain>
    </source>
</reference>
<comment type="subunit">
    <text evidence="2 12">Homodimer.</text>
</comment>
<dbReference type="AlphaFoldDB" id="A0A6G1G6Q7"/>
<evidence type="ECO:0000256" key="5">
    <source>
        <dbReference type="ARBA" id="ARBA00022619"/>
    </source>
</evidence>
<dbReference type="PANTHER" id="PTHR21327:SF18">
    <property type="entry name" value="3,4-DIHYDROXY-2-BUTANONE 4-PHOSPHATE SYNTHASE"/>
    <property type="match status" value="1"/>
</dbReference>
<evidence type="ECO:0000256" key="12">
    <source>
        <dbReference type="RuleBase" id="RU003843"/>
    </source>
</evidence>
<dbReference type="GO" id="GO:0008686">
    <property type="term" value="F:3,4-dihydroxy-2-butanone-4-phosphate synthase activity"/>
    <property type="evidence" value="ECO:0007669"/>
    <property type="project" value="UniProtKB-EC"/>
</dbReference>
<dbReference type="GO" id="GO:0009231">
    <property type="term" value="P:riboflavin biosynthetic process"/>
    <property type="evidence" value="ECO:0007669"/>
    <property type="project" value="UniProtKB-UniPathway"/>
</dbReference>
<dbReference type="Proteomes" id="UP000504638">
    <property type="component" value="Unplaced"/>
</dbReference>
<evidence type="ECO:0000313" key="15">
    <source>
        <dbReference type="Proteomes" id="UP000504638"/>
    </source>
</evidence>
<evidence type="ECO:0000256" key="4">
    <source>
        <dbReference type="ARBA" id="ARBA00018836"/>
    </source>
</evidence>
<evidence type="ECO:0000256" key="6">
    <source>
        <dbReference type="ARBA" id="ARBA00022723"/>
    </source>
</evidence>
<proteinExistence type="inferred from homology"/>
<evidence type="ECO:0000256" key="1">
    <source>
        <dbReference type="ARBA" id="ARBA00004904"/>
    </source>
</evidence>
<keyword evidence="6 12" id="KW-0479">Metal-binding</keyword>
<name>A0A6G1G6Q7_9PEZI</name>
<evidence type="ECO:0000256" key="7">
    <source>
        <dbReference type="ARBA" id="ARBA00022842"/>
    </source>
</evidence>
<dbReference type="GO" id="GO:0005758">
    <property type="term" value="C:mitochondrial intermembrane space"/>
    <property type="evidence" value="ECO:0007669"/>
    <property type="project" value="TreeGrafter"/>
</dbReference>
<comment type="pathway">
    <text evidence="1 12">Cofactor biosynthesis; riboflavin biosynthesis; 2-hydroxy-3-oxobutyl phosphate from D-ribulose 5-phosphate: step 1/1.</text>
</comment>
<feature type="region of interest" description="Disordered" evidence="13">
    <location>
        <begin position="1"/>
        <end position="21"/>
    </location>
</feature>
<dbReference type="UniPathway" id="UPA00275">
    <property type="reaction ID" value="UER00399"/>
</dbReference>
<dbReference type="NCBIfam" id="TIGR00506">
    <property type="entry name" value="ribB"/>
    <property type="match status" value="1"/>
</dbReference>
<dbReference type="GO" id="GO:0005829">
    <property type="term" value="C:cytosol"/>
    <property type="evidence" value="ECO:0007669"/>
    <property type="project" value="TreeGrafter"/>
</dbReference>
<dbReference type="InterPro" id="IPR017945">
    <property type="entry name" value="DHBP_synth_RibB-like_a/b_dom"/>
</dbReference>
<evidence type="ECO:0000313" key="16">
    <source>
        <dbReference type="RefSeq" id="XP_033535201.1"/>
    </source>
</evidence>
<accession>A0A6G1G6Q7</accession>
<dbReference type="EC" id="4.1.99.12" evidence="3 12"/>
<keyword evidence="15" id="KW-1185">Reference proteome</keyword>
<evidence type="ECO:0000256" key="13">
    <source>
        <dbReference type="SAM" id="MobiDB-lite"/>
    </source>
</evidence>
<dbReference type="OrthoDB" id="60371at2759"/>
<evidence type="ECO:0000256" key="3">
    <source>
        <dbReference type="ARBA" id="ARBA00012153"/>
    </source>
</evidence>
<comment type="cofactor">
    <cofactor evidence="12">
        <name>Mg(2+)</name>
        <dbReference type="ChEBI" id="CHEBI:18420"/>
    </cofactor>
    <cofactor evidence="12">
        <name>Mn(2+)</name>
        <dbReference type="ChEBI" id="CHEBI:29035"/>
    </cofactor>
    <text evidence="12">Binds 2 divalent metal cations per subunit. Magnesium or manganese.</text>
</comment>
<dbReference type="SUPFAM" id="SSF55821">
    <property type="entry name" value="YrdC/RibB"/>
    <property type="match status" value="1"/>
</dbReference>
<comment type="similarity">
    <text evidence="11 12">Belongs to the DHBP synthase family.</text>
</comment>
<gene>
    <name evidence="14 16" type="ORF">P152DRAFT_506475</name>
</gene>
<dbReference type="GeneID" id="54423052"/>
<keyword evidence="9 12" id="KW-0464">Manganese</keyword>
<evidence type="ECO:0000256" key="2">
    <source>
        <dbReference type="ARBA" id="ARBA00011738"/>
    </source>
</evidence>
<dbReference type="FunFam" id="3.90.870.10:FF:000002">
    <property type="entry name" value="3,4-dihydroxy-2-butanone 4-phosphate synthase"/>
    <property type="match status" value="1"/>
</dbReference>
<comment type="catalytic activity">
    <reaction evidence="12">
        <text>D-ribulose 5-phosphate = (2S)-2-hydroxy-3-oxobutyl phosphate + formate + H(+)</text>
        <dbReference type="Rhea" id="RHEA:18457"/>
        <dbReference type="ChEBI" id="CHEBI:15378"/>
        <dbReference type="ChEBI" id="CHEBI:15740"/>
        <dbReference type="ChEBI" id="CHEBI:58121"/>
        <dbReference type="ChEBI" id="CHEBI:58830"/>
        <dbReference type="EC" id="4.1.99.12"/>
    </reaction>
</comment>
<evidence type="ECO:0000256" key="8">
    <source>
        <dbReference type="ARBA" id="ARBA00023206"/>
    </source>
</evidence>
<evidence type="ECO:0000256" key="10">
    <source>
        <dbReference type="ARBA" id="ARBA00023239"/>
    </source>
</evidence>
<reference evidence="16" key="2">
    <citation type="submission" date="2020-04" db="EMBL/GenBank/DDBJ databases">
        <authorList>
            <consortium name="NCBI Genome Project"/>
        </authorList>
    </citation>
    <scope>NUCLEOTIDE SEQUENCE</scope>
    <source>
        <strain evidence="16">CBS 781.70</strain>
    </source>
</reference>
<evidence type="ECO:0000313" key="14">
    <source>
        <dbReference type="EMBL" id="KAF1813570.1"/>
    </source>
</evidence>